<reference evidence="1" key="1">
    <citation type="journal article" date="2020" name="G3 (Bethesda)">
        <title>High-Quality Assemblies for Three Invasive Social Wasps from the &lt;i&gt;Vespula&lt;/i&gt; Genus.</title>
        <authorList>
            <person name="Harrop T.W.R."/>
            <person name="Guhlin J."/>
            <person name="McLaughlin G.M."/>
            <person name="Permina E."/>
            <person name="Stockwell P."/>
            <person name="Gilligan J."/>
            <person name="Le Lec M.F."/>
            <person name="Gruber M.A.M."/>
            <person name="Quinn O."/>
            <person name="Lovegrove M."/>
            <person name="Duncan E.J."/>
            <person name="Remnant E.J."/>
            <person name="Van Eeckhoven J."/>
            <person name="Graham B."/>
            <person name="Knapp R.A."/>
            <person name="Langford K.W."/>
            <person name="Kronenberg Z."/>
            <person name="Press M.O."/>
            <person name="Eacker S.M."/>
            <person name="Wilson-Rankin E.E."/>
            <person name="Purcell J."/>
            <person name="Lester P.J."/>
            <person name="Dearden P.K."/>
        </authorList>
    </citation>
    <scope>NUCLEOTIDE SEQUENCE</scope>
    <source>
        <strain evidence="1">Linc-1</strain>
    </source>
</reference>
<name>A0A834KP67_VESGE</name>
<gene>
    <name evidence="1" type="ORF">HZH68_004639</name>
</gene>
<evidence type="ECO:0000313" key="2">
    <source>
        <dbReference type="Proteomes" id="UP000617340"/>
    </source>
</evidence>
<keyword evidence="2" id="KW-1185">Reference proteome</keyword>
<protein>
    <submittedName>
        <fullName evidence="1">Uncharacterized protein</fullName>
    </submittedName>
</protein>
<dbReference type="AlphaFoldDB" id="A0A834KP67"/>
<evidence type="ECO:0000313" key="1">
    <source>
        <dbReference type="EMBL" id="KAF7410258.1"/>
    </source>
</evidence>
<accession>A0A834KP67</accession>
<proteinExistence type="predicted"/>
<organism evidence="1 2">
    <name type="scientific">Vespula germanica</name>
    <name type="common">German yellow jacket</name>
    <name type="synonym">Paravespula germanica</name>
    <dbReference type="NCBI Taxonomy" id="30212"/>
    <lineage>
        <taxon>Eukaryota</taxon>
        <taxon>Metazoa</taxon>
        <taxon>Ecdysozoa</taxon>
        <taxon>Arthropoda</taxon>
        <taxon>Hexapoda</taxon>
        <taxon>Insecta</taxon>
        <taxon>Pterygota</taxon>
        <taxon>Neoptera</taxon>
        <taxon>Endopterygota</taxon>
        <taxon>Hymenoptera</taxon>
        <taxon>Apocrita</taxon>
        <taxon>Aculeata</taxon>
        <taxon>Vespoidea</taxon>
        <taxon>Vespidae</taxon>
        <taxon>Vespinae</taxon>
        <taxon>Vespula</taxon>
    </lineage>
</organism>
<dbReference type="EMBL" id="JACSDZ010000003">
    <property type="protein sequence ID" value="KAF7410258.1"/>
    <property type="molecule type" value="Genomic_DNA"/>
</dbReference>
<comment type="caution">
    <text evidence="1">The sequence shown here is derived from an EMBL/GenBank/DDBJ whole genome shotgun (WGS) entry which is preliminary data.</text>
</comment>
<dbReference type="Proteomes" id="UP000617340">
    <property type="component" value="Unassembled WGS sequence"/>
</dbReference>
<sequence length="75" mass="8433">MNIVLIYKFNRLHHSHANNDQNSAIFNLFTYGSIISNVKCHSPGSTCIELDFEILQVPPTQVSPRGGCCIWRPMG</sequence>